<organism evidence="2 3">
    <name type="scientific">Amylocarpus encephaloides</name>
    <dbReference type="NCBI Taxonomy" id="45428"/>
    <lineage>
        <taxon>Eukaryota</taxon>
        <taxon>Fungi</taxon>
        <taxon>Dikarya</taxon>
        <taxon>Ascomycota</taxon>
        <taxon>Pezizomycotina</taxon>
        <taxon>Leotiomycetes</taxon>
        <taxon>Helotiales</taxon>
        <taxon>Helotiales incertae sedis</taxon>
        <taxon>Amylocarpus</taxon>
    </lineage>
</organism>
<reference evidence="2" key="1">
    <citation type="journal article" date="2021" name="IMA Fungus">
        <title>Genomic characterization of three marine fungi, including Emericellopsis atlantica sp. nov. with signatures of a generalist lifestyle and marine biomass degradation.</title>
        <authorList>
            <person name="Hagestad O.C."/>
            <person name="Hou L."/>
            <person name="Andersen J.H."/>
            <person name="Hansen E.H."/>
            <person name="Altermark B."/>
            <person name="Li C."/>
            <person name="Kuhnert E."/>
            <person name="Cox R.J."/>
            <person name="Crous P.W."/>
            <person name="Spatafora J.W."/>
            <person name="Lail K."/>
            <person name="Amirebrahimi M."/>
            <person name="Lipzen A."/>
            <person name="Pangilinan J."/>
            <person name="Andreopoulos W."/>
            <person name="Hayes R.D."/>
            <person name="Ng V."/>
            <person name="Grigoriev I.V."/>
            <person name="Jackson S.A."/>
            <person name="Sutton T.D.S."/>
            <person name="Dobson A.D.W."/>
            <person name="Rama T."/>
        </authorList>
    </citation>
    <scope>NUCLEOTIDE SEQUENCE</scope>
    <source>
        <strain evidence="2">TRa018bII</strain>
    </source>
</reference>
<gene>
    <name evidence="2" type="ORF">BJ875DRAFT_21501</name>
</gene>
<feature type="compositionally biased region" description="Polar residues" evidence="1">
    <location>
        <begin position="136"/>
        <end position="146"/>
    </location>
</feature>
<feature type="region of interest" description="Disordered" evidence="1">
    <location>
        <begin position="17"/>
        <end position="42"/>
    </location>
</feature>
<evidence type="ECO:0000313" key="3">
    <source>
        <dbReference type="Proteomes" id="UP000824998"/>
    </source>
</evidence>
<feature type="region of interest" description="Disordered" evidence="1">
    <location>
        <begin position="465"/>
        <end position="492"/>
    </location>
</feature>
<keyword evidence="3" id="KW-1185">Reference proteome</keyword>
<dbReference type="InterPro" id="IPR007224">
    <property type="entry name" value="TIF_Rrn11"/>
</dbReference>
<dbReference type="GO" id="GO:0001164">
    <property type="term" value="F:RNA polymerase I core promoter sequence-specific DNA binding"/>
    <property type="evidence" value="ECO:0007669"/>
    <property type="project" value="InterPro"/>
</dbReference>
<dbReference type="GO" id="GO:0017025">
    <property type="term" value="F:TBP-class protein binding"/>
    <property type="evidence" value="ECO:0007669"/>
    <property type="project" value="TreeGrafter"/>
</dbReference>
<dbReference type="InterPro" id="IPR053029">
    <property type="entry name" value="RNA_pol_I-specific_init_factor"/>
</dbReference>
<evidence type="ECO:0000313" key="2">
    <source>
        <dbReference type="EMBL" id="KAG9227936.1"/>
    </source>
</evidence>
<dbReference type="OrthoDB" id="10257049at2759"/>
<dbReference type="GO" id="GO:0001181">
    <property type="term" value="F:RNA polymerase I general transcription initiation factor activity"/>
    <property type="evidence" value="ECO:0007669"/>
    <property type="project" value="InterPro"/>
</dbReference>
<name>A0A9P7Y6Y0_9HELO</name>
<dbReference type="Proteomes" id="UP000824998">
    <property type="component" value="Unassembled WGS sequence"/>
</dbReference>
<protein>
    <submittedName>
        <fullName evidence="2">Uncharacterized protein</fullName>
    </submittedName>
</protein>
<feature type="compositionally biased region" description="Basic and acidic residues" evidence="1">
    <location>
        <begin position="469"/>
        <end position="492"/>
    </location>
</feature>
<accession>A0A9P7Y6Y0</accession>
<dbReference type="PANTHER" id="PTHR28244">
    <property type="entry name" value="RNA POLYMERASE I-SPECIFIC TRANSCRIPTION INITIATION FACTOR RRN11"/>
    <property type="match status" value="1"/>
</dbReference>
<dbReference type="Pfam" id="PF04090">
    <property type="entry name" value="Rrn11"/>
    <property type="match status" value="1"/>
</dbReference>
<feature type="compositionally biased region" description="Basic and acidic residues" evidence="1">
    <location>
        <begin position="108"/>
        <end position="131"/>
    </location>
</feature>
<dbReference type="AlphaFoldDB" id="A0A9P7Y6Y0"/>
<proteinExistence type="predicted"/>
<feature type="region of interest" description="Disordered" evidence="1">
    <location>
        <begin position="84"/>
        <end position="148"/>
    </location>
</feature>
<sequence length="492" mass="56885">MSLFNLPLSTATLSRTSRVPASTRKRKCARVSSDSSNDDRNNAYETYDGLSVAASTNPLSLTSNEIAQYRLAGLSLDEELPSEKGRLSWPHQGLRNDTRVFQPSTQLADREGEHQGRSVERDVAPGDEQSRAEVSVKSQTSKSGQRSLGHRLRMQHFGVLTAILHRSLLERDIPRATRAYSLLLRTEPSGQSVDIKSTGYWAIGAELLIRSQERPSNIHDVSGLRPRQDYEDDEYWEYLARRWNKDTSEKEWGSALGFERAKSYYETLILQYPYKKMFHKFTNGLDFWPAMVACEIYGIQSEQRKSWKRVAIMEDRASPFSDDEECEQENYAQMYDQPLSPQSRRRERNYHQAEEIWTEKDNIRLTALNASESLATRMDETIQIPPFDKDASMLHLRGMLALYIGDLSLPAPPNEGGDDHDDRDRRLLFYQRGSDHKIGRTKRQEEFEKARRFFEKLERECGEAVNIKESLDEASRDENDPDQRYSERQDFE</sequence>
<comment type="caution">
    <text evidence="2">The sequence shown here is derived from an EMBL/GenBank/DDBJ whole genome shotgun (WGS) entry which is preliminary data.</text>
</comment>
<dbReference type="EMBL" id="MU252525">
    <property type="protein sequence ID" value="KAG9227936.1"/>
    <property type="molecule type" value="Genomic_DNA"/>
</dbReference>
<dbReference type="GO" id="GO:0042790">
    <property type="term" value="P:nucleolar large rRNA transcription by RNA polymerase I"/>
    <property type="evidence" value="ECO:0007669"/>
    <property type="project" value="TreeGrafter"/>
</dbReference>
<evidence type="ECO:0000256" key="1">
    <source>
        <dbReference type="SAM" id="MobiDB-lite"/>
    </source>
</evidence>
<dbReference type="PANTHER" id="PTHR28244:SF1">
    <property type="entry name" value="RNA POLYMERASE I-SPECIFIC TRANSCRIPTION INITIATION FACTOR RRN11"/>
    <property type="match status" value="1"/>
</dbReference>
<dbReference type="GO" id="GO:0070860">
    <property type="term" value="C:RNA polymerase I core factor complex"/>
    <property type="evidence" value="ECO:0007669"/>
    <property type="project" value="TreeGrafter"/>
</dbReference>